<dbReference type="KEGG" id="soy:115878071"/>
<evidence type="ECO:0000313" key="2">
    <source>
        <dbReference type="Proteomes" id="UP000504635"/>
    </source>
</evidence>
<gene>
    <name evidence="3" type="primary">LOC115878071</name>
</gene>
<name>A0A6J2XH86_SITOR</name>
<dbReference type="PANTHER" id="PTHR31649:SF10">
    <property type="entry name" value="IP19903P-RELATED"/>
    <property type="match status" value="1"/>
</dbReference>
<sequence>MMGVGYVNLILLVLCFLVGFTISLNEYYWRDYSGTVPHDAYIAGKDTNGQNIYIGQVAVQKHTGIYPAVISPGKKVVAAKDGAREAWNFAQILCTLFPQRFIWIPKENTNVHIIPNHLHPVNGGMEDGKALYIGGINYQGHTIIGKILSGNIGNATMWFVHDNHERMINSYQLLVYTDNYHEYRGHEHIVHYRPTN</sequence>
<organism evidence="2 3">
    <name type="scientific">Sitophilus oryzae</name>
    <name type="common">Rice weevil</name>
    <name type="synonym">Curculio oryzae</name>
    <dbReference type="NCBI Taxonomy" id="7048"/>
    <lineage>
        <taxon>Eukaryota</taxon>
        <taxon>Metazoa</taxon>
        <taxon>Ecdysozoa</taxon>
        <taxon>Arthropoda</taxon>
        <taxon>Hexapoda</taxon>
        <taxon>Insecta</taxon>
        <taxon>Pterygota</taxon>
        <taxon>Neoptera</taxon>
        <taxon>Endopterygota</taxon>
        <taxon>Coleoptera</taxon>
        <taxon>Polyphaga</taxon>
        <taxon>Cucujiformia</taxon>
        <taxon>Curculionidae</taxon>
        <taxon>Dryophthorinae</taxon>
        <taxon>Sitophilus</taxon>
    </lineage>
</organism>
<dbReference type="AlphaFoldDB" id="A0A6J2XH86"/>
<dbReference type="InterPro" id="IPR006616">
    <property type="entry name" value="DM9_repeat"/>
</dbReference>
<keyword evidence="2" id="KW-1185">Reference proteome</keyword>
<dbReference type="PANTHER" id="PTHR31649">
    <property type="entry name" value="AGAP009604-PA"/>
    <property type="match status" value="1"/>
</dbReference>
<evidence type="ECO:0000313" key="3">
    <source>
        <dbReference type="RefSeq" id="XP_030750285.1"/>
    </source>
</evidence>
<dbReference type="RefSeq" id="XP_030750285.1">
    <property type="nucleotide sequence ID" value="XM_030894425.1"/>
</dbReference>
<dbReference type="InParanoid" id="A0A6J2XH86"/>
<reference evidence="3" key="1">
    <citation type="submission" date="2025-08" db="UniProtKB">
        <authorList>
            <consortium name="RefSeq"/>
        </authorList>
    </citation>
    <scope>IDENTIFICATION</scope>
    <source>
        <tissue evidence="3">Gonads</tissue>
    </source>
</reference>
<keyword evidence="1" id="KW-0812">Transmembrane</keyword>
<keyword evidence="1" id="KW-0472">Membrane</keyword>
<accession>A0A6J2XH86</accession>
<protein>
    <submittedName>
        <fullName evidence="3">Uncharacterized protein LOC115878071 isoform X1</fullName>
    </submittedName>
</protein>
<dbReference type="OrthoDB" id="6720665at2759"/>
<keyword evidence="1" id="KW-1133">Transmembrane helix</keyword>
<dbReference type="GeneID" id="115878071"/>
<dbReference type="Pfam" id="PF11901">
    <property type="entry name" value="DM9"/>
    <property type="match status" value="1"/>
</dbReference>
<proteinExistence type="predicted"/>
<evidence type="ECO:0000256" key="1">
    <source>
        <dbReference type="SAM" id="Phobius"/>
    </source>
</evidence>
<dbReference type="Proteomes" id="UP000504635">
    <property type="component" value="Unplaced"/>
</dbReference>
<feature type="transmembrane region" description="Helical" evidence="1">
    <location>
        <begin position="6"/>
        <end position="24"/>
    </location>
</feature>